<protein>
    <submittedName>
        <fullName evidence="1">Uncharacterized protein</fullName>
    </submittedName>
</protein>
<proteinExistence type="predicted"/>
<dbReference type="Proteomes" id="UP001055811">
    <property type="component" value="Linkage Group LG08"/>
</dbReference>
<dbReference type="EMBL" id="CM042016">
    <property type="protein sequence ID" value="KAI3701162.1"/>
    <property type="molecule type" value="Genomic_DNA"/>
</dbReference>
<reference evidence="1 2" key="2">
    <citation type="journal article" date="2022" name="Mol. Ecol. Resour.">
        <title>The genomes of chicory, endive, great burdock and yacon provide insights into Asteraceae paleo-polyploidization history and plant inulin production.</title>
        <authorList>
            <person name="Fan W."/>
            <person name="Wang S."/>
            <person name="Wang H."/>
            <person name="Wang A."/>
            <person name="Jiang F."/>
            <person name="Liu H."/>
            <person name="Zhao H."/>
            <person name="Xu D."/>
            <person name="Zhang Y."/>
        </authorList>
    </citation>
    <scope>NUCLEOTIDE SEQUENCE [LARGE SCALE GENOMIC DNA]</scope>
    <source>
        <strain evidence="2">cv. Punajuju</strain>
        <tissue evidence="1">Leaves</tissue>
    </source>
</reference>
<evidence type="ECO:0000313" key="2">
    <source>
        <dbReference type="Proteomes" id="UP001055811"/>
    </source>
</evidence>
<gene>
    <name evidence="1" type="ORF">L2E82_45809</name>
</gene>
<sequence length="104" mass="12466">MILCWERSWERELLVSFIEFPRLTNPLQRRFSTLKAYRIWDVEIWMNERVWRACANSCANLLYGFQEKSSKKGSEYWLICPFEGESTHADLIQSTEFPYNVGFT</sequence>
<name>A0ACB8ZTK3_CICIN</name>
<organism evidence="1 2">
    <name type="scientific">Cichorium intybus</name>
    <name type="common">Chicory</name>
    <dbReference type="NCBI Taxonomy" id="13427"/>
    <lineage>
        <taxon>Eukaryota</taxon>
        <taxon>Viridiplantae</taxon>
        <taxon>Streptophyta</taxon>
        <taxon>Embryophyta</taxon>
        <taxon>Tracheophyta</taxon>
        <taxon>Spermatophyta</taxon>
        <taxon>Magnoliopsida</taxon>
        <taxon>eudicotyledons</taxon>
        <taxon>Gunneridae</taxon>
        <taxon>Pentapetalae</taxon>
        <taxon>asterids</taxon>
        <taxon>campanulids</taxon>
        <taxon>Asterales</taxon>
        <taxon>Asteraceae</taxon>
        <taxon>Cichorioideae</taxon>
        <taxon>Cichorieae</taxon>
        <taxon>Cichoriinae</taxon>
        <taxon>Cichorium</taxon>
    </lineage>
</organism>
<keyword evidence="2" id="KW-1185">Reference proteome</keyword>
<evidence type="ECO:0000313" key="1">
    <source>
        <dbReference type="EMBL" id="KAI3701162.1"/>
    </source>
</evidence>
<reference evidence="2" key="1">
    <citation type="journal article" date="2022" name="Mol. Ecol. Resour.">
        <title>The genomes of chicory, endive, great burdock and yacon provide insights into Asteraceae palaeo-polyploidization history and plant inulin production.</title>
        <authorList>
            <person name="Fan W."/>
            <person name="Wang S."/>
            <person name="Wang H."/>
            <person name="Wang A."/>
            <person name="Jiang F."/>
            <person name="Liu H."/>
            <person name="Zhao H."/>
            <person name="Xu D."/>
            <person name="Zhang Y."/>
        </authorList>
    </citation>
    <scope>NUCLEOTIDE SEQUENCE [LARGE SCALE GENOMIC DNA]</scope>
    <source>
        <strain evidence="2">cv. Punajuju</strain>
    </source>
</reference>
<comment type="caution">
    <text evidence="1">The sequence shown here is derived from an EMBL/GenBank/DDBJ whole genome shotgun (WGS) entry which is preliminary data.</text>
</comment>
<accession>A0ACB8ZTK3</accession>